<dbReference type="InterPro" id="IPR005790">
    <property type="entry name" value="DNA_polIII_delta"/>
</dbReference>
<sequence length="334" mass="37327">MTAQEFETAVNKGTIPPLSYLYGEETFLIERAVHQLLERAIDPSLKDFNLNIFYGNETKGVEILDAAQTLPMFAERRAVLVKRADALKADVLESLLPYVRNPAATTCLVFTGAKIDQRKKFFQELKKQGCLVEYKRLYDNKLSGFIQSEAVVQGKTIDPAAAGLLSLLIGNNLQELASQIEKLAVYCGTRSRITVEDVRVIASSSKAFTAFELARFLGMRDLQNALKSLGALFRNGEDAPMMIGALTRHFRQLWRIRELLDRRVSQADIGRELNIHTFFLGEVVQQAKNFSRNDLERLFEELYRCDVASKTGGGQPATLMHGLVVGICTSSMVP</sequence>
<comment type="catalytic activity">
    <reaction evidence="8">
        <text>DNA(n) + a 2'-deoxyribonucleoside 5'-triphosphate = DNA(n+1) + diphosphate</text>
        <dbReference type="Rhea" id="RHEA:22508"/>
        <dbReference type="Rhea" id="RHEA-COMP:17339"/>
        <dbReference type="Rhea" id="RHEA-COMP:17340"/>
        <dbReference type="ChEBI" id="CHEBI:33019"/>
        <dbReference type="ChEBI" id="CHEBI:61560"/>
        <dbReference type="ChEBI" id="CHEBI:173112"/>
        <dbReference type="EC" id="2.7.7.7"/>
    </reaction>
</comment>
<dbReference type="NCBIfam" id="TIGR01128">
    <property type="entry name" value="holA"/>
    <property type="match status" value="1"/>
</dbReference>
<dbReference type="Pfam" id="PF21694">
    <property type="entry name" value="DNA_pol3_delta_C"/>
    <property type="match status" value="1"/>
</dbReference>
<dbReference type="PANTHER" id="PTHR34388:SF1">
    <property type="entry name" value="DNA POLYMERASE III SUBUNIT DELTA"/>
    <property type="match status" value="1"/>
</dbReference>
<dbReference type="AlphaFoldDB" id="A0A5A9XRK0"/>
<evidence type="ECO:0000259" key="9">
    <source>
        <dbReference type="Pfam" id="PF06144"/>
    </source>
</evidence>
<dbReference type="Gene3D" id="3.40.50.300">
    <property type="entry name" value="P-loop containing nucleotide triphosphate hydrolases"/>
    <property type="match status" value="1"/>
</dbReference>
<evidence type="ECO:0000256" key="6">
    <source>
        <dbReference type="ARBA" id="ARBA00022932"/>
    </source>
</evidence>
<evidence type="ECO:0000256" key="5">
    <source>
        <dbReference type="ARBA" id="ARBA00022705"/>
    </source>
</evidence>
<comment type="similarity">
    <text evidence="7">Belongs to the DNA polymerase HolA subunit family.</text>
</comment>
<accession>A0A5A9XRK0</accession>
<dbReference type="SUPFAM" id="SSF48019">
    <property type="entry name" value="post-AAA+ oligomerization domain-like"/>
    <property type="match status" value="1"/>
</dbReference>
<dbReference type="EMBL" id="SRSD01000001">
    <property type="protein sequence ID" value="KAA0895243.1"/>
    <property type="molecule type" value="Genomic_DNA"/>
</dbReference>
<gene>
    <name evidence="11" type="primary">holA</name>
    <name evidence="11" type="ORF">ET418_01615</name>
</gene>
<dbReference type="OrthoDB" id="9769782at2"/>
<proteinExistence type="inferred from homology"/>
<feature type="domain" description="DNA polymerase III delta subunit-like C-terminal" evidence="10">
    <location>
        <begin position="210"/>
        <end position="324"/>
    </location>
</feature>
<evidence type="ECO:0000259" key="10">
    <source>
        <dbReference type="Pfam" id="PF21694"/>
    </source>
</evidence>
<dbReference type="EC" id="2.7.7.7" evidence="1"/>
<dbReference type="PANTHER" id="PTHR34388">
    <property type="entry name" value="DNA POLYMERASE III SUBUNIT DELTA"/>
    <property type="match status" value="1"/>
</dbReference>
<evidence type="ECO:0000256" key="3">
    <source>
        <dbReference type="ARBA" id="ARBA00022679"/>
    </source>
</evidence>
<dbReference type="InterPro" id="IPR048466">
    <property type="entry name" value="DNA_pol3_delta-like_C"/>
</dbReference>
<organism evidence="11 12">
    <name type="scientific">Oryzomonas rubra</name>
    <dbReference type="NCBI Taxonomy" id="2509454"/>
    <lineage>
        <taxon>Bacteria</taxon>
        <taxon>Pseudomonadati</taxon>
        <taxon>Thermodesulfobacteriota</taxon>
        <taxon>Desulfuromonadia</taxon>
        <taxon>Geobacterales</taxon>
        <taxon>Geobacteraceae</taxon>
        <taxon>Oryzomonas</taxon>
    </lineage>
</organism>
<dbReference type="Gene3D" id="1.20.272.10">
    <property type="match status" value="1"/>
</dbReference>
<dbReference type="InterPro" id="IPR010372">
    <property type="entry name" value="DNA_pol3_delta_N"/>
</dbReference>
<comment type="caution">
    <text evidence="11">The sequence shown here is derived from an EMBL/GenBank/DDBJ whole genome shotgun (WGS) entry which is preliminary data.</text>
</comment>
<keyword evidence="4 11" id="KW-0548">Nucleotidyltransferase</keyword>
<reference evidence="11 12" key="1">
    <citation type="submission" date="2019-04" db="EMBL/GenBank/DDBJ databases">
        <title>Geobacter ruber sp. nov., ferric-reducing bacteria isolated from paddy soil.</title>
        <authorList>
            <person name="Xu Z."/>
            <person name="Masuda Y."/>
            <person name="Itoh H."/>
            <person name="Senoo K."/>
        </authorList>
    </citation>
    <scope>NUCLEOTIDE SEQUENCE [LARGE SCALE GENOMIC DNA]</scope>
    <source>
        <strain evidence="11 12">Red88</strain>
    </source>
</reference>
<dbReference type="GO" id="GO:0009360">
    <property type="term" value="C:DNA polymerase III complex"/>
    <property type="evidence" value="ECO:0007669"/>
    <property type="project" value="InterPro"/>
</dbReference>
<dbReference type="RefSeq" id="WP_149305824.1">
    <property type="nucleotide sequence ID" value="NZ_SRSD01000001.1"/>
</dbReference>
<dbReference type="Proteomes" id="UP000324298">
    <property type="component" value="Unassembled WGS sequence"/>
</dbReference>
<keyword evidence="12" id="KW-1185">Reference proteome</keyword>
<evidence type="ECO:0000256" key="8">
    <source>
        <dbReference type="ARBA" id="ARBA00049244"/>
    </source>
</evidence>
<evidence type="ECO:0000256" key="2">
    <source>
        <dbReference type="ARBA" id="ARBA00017703"/>
    </source>
</evidence>
<dbReference type="InterPro" id="IPR008921">
    <property type="entry name" value="DNA_pol3_clamp-load_cplx_C"/>
</dbReference>
<dbReference type="Pfam" id="PF06144">
    <property type="entry name" value="DNA_pol3_delta"/>
    <property type="match status" value="1"/>
</dbReference>
<evidence type="ECO:0000256" key="1">
    <source>
        <dbReference type="ARBA" id="ARBA00012417"/>
    </source>
</evidence>
<evidence type="ECO:0000256" key="7">
    <source>
        <dbReference type="ARBA" id="ARBA00034754"/>
    </source>
</evidence>
<name>A0A5A9XRK0_9BACT</name>
<evidence type="ECO:0000313" key="12">
    <source>
        <dbReference type="Proteomes" id="UP000324298"/>
    </source>
</evidence>
<keyword evidence="3 11" id="KW-0808">Transferase</keyword>
<dbReference type="SUPFAM" id="SSF52540">
    <property type="entry name" value="P-loop containing nucleoside triphosphate hydrolases"/>
    <property type="match status" value="1"/>
</dbReference>
<feature type="domain" description="DNA polymerase III delta N-terminal" evidence="9">
    <location>
        <begin position="21"/>
        <end position="135"/>
    </location>
</feature>
<keyword evidence="5" id="KW-0235">DNA replication</keyword>
<dbReference type="GO" id="GO:0003677">
    <property type="term" value="F:DNA binding"/>
    <property type="evidence" value="ECO:0007669"/>
    <property type="project" value="InterPro"/>
</dbReference>
<keyword evidence="6" id="KW-0239">DNA-directed DNA polymerase</keyword>
<evidence type="ECO:0000256" key="4">
    <source>
        <dbReference type="ARBA" id="ARBA00022695"/>
    </source>
</evidence>
<evidence type="ECO:0000313" key="11">
    <source>
        <dbReference type="EMBL" id="KAA0895243.1"/>
    </source>
</evidence>
<dbReference type="Gene3D" id="1.10.8.60">
    <property type="match status" value="1"/>
</dbReference>
<dbReference type="InterPro" id="IPR027417">
    <property type="entry name" value="P-loop_NTPase"/>
</dbReference>
<dbReference type="GO" id="GO:0003887">
    <property type="term" value="F:DNA-directed DNA polymerase activity"/>
    <property type="evidence" value="ECO:0007669"/>
    <property type="project" value="UniProtKB-KW"/>
</dbReference>
<protein>
    <recommendedName>
        <fullName evidence="2">DNA polymerase III subunit delta</fullName>
        <ecNumber evidence="1">2.7.7.7</ecNumber>
    </recommendedName>
</protein>
<dbReference type="GO" id="GO:0006261">
    <property type="term" value="P:DNA-templated DNA replication"/>
    <property type="evidence" value="ECO:0007669"/>
    <property type="project" value="TreeGrafter"/>
</dbReference>